<dbReference type="Gene3D" id="3.40.50.300">
    <property type="entry name" value="P-loop containing nucleotide triphosphate hydrolases"/>
    <property type="match status" value="1"/>
</dbReference>
<dbReference type="SUPFAM" id="SSF48019">
    <property type="entry name" value="post-AAA+ oligomerization domain-like"/>
    <property type="match status" value="1"/>
</dbReference>
<keyword evidence="6" id="KW-0239">DNA-directed DNA polymerase</keyword>
<dbReference type="KEGG" id="many:MANY_34140"/>
<dbReference type="GO" id="GO:0003677">
    <property type="term" value="F:DNA binding"/>
    <property type="evidence" value="ECO:0007669"/>
    <property type="project" value="InterPro"/>
</dbReference>
<dbReference type="Pfam" id="PF09115">
    <property type="entry name" value="DNApol3-delta_C"/>
    <property type="match status" value="1"/>
</dbReference>
<evidence type="ECO:0000256" key="4">
    <source>
        <dbReference type="ARBA" id="ARBA00022695"/>
    </source>
</evidence>
<keyword evidence="4" id="KW-0548">Nucleotidyltransferase</keyword>
<dbReference type="Proteomes" id="UP000467249">
    <property type="component" value="Chromosome"/>
</dbReference>
<dbReference type="Pfam" id="PF13177">
    <property type="entry name" value="DNA_pol3_delta2"/>
    <property type="match status" value="1"/>
</dbReference>
<organism evidence="9 10">
    <name type="scientific">Mycolicibacterium anyangense</name>
    <dbReference type="NCBI Taxonomy" id="1431246"/>
    <lineage>
        <taxon>Bacteria</taxon>
        <taxon>Bacillati</taxon>
        <taxon>Actinomycetota</taxon>
        <taxon>Actinomycetes</taxon>
        <taxon>Mycobacteriales</taxon>
        <taxon>Mycobacteriaceae</taxon>
        <taxon>Mycolicibacterium</taxon>
    </lineage>
</organism>
<dbReference type="EC" id="2.7.7.7" evidence="1"/>
<comment type="catalytic activity">
    <reaction evidence="7">
        <text>DNA(n) + a 2'-deoxyribonucleoside 5'-triphosphate = DNA(n+1) + diphosphate</text>
        <dbReference type="Rhea" id="RHEA:22508"/>
        <dbReference type="Rhea" id="RHEA-COMP:17339"/>
        <dbReference type="Rhea" id="RHEA-COMP:17340"/>
        <dbReference type="ChEBI" id="CHEBI:33019"/>
        <dbReference type="ChEBI" id="CHEBI:61560"/>
        <dbReference type="ChEBI" id="CHEBI:173112"/>
        <dbReference type="EC" id="2.7.7.7"/>
    </reaction>
</comment>
<dbReference type="InterPro" id="IPR004622">
    <property type="entry name" value="DNA_pol_HolB"/>
</dbReference>
<evidence type="ECO:0000256" key="3">
    <source>
        <dbReference type="ARBA" id="ARBA00022679"/>
    </source>
</evidence>
<dbReference type="GO" id="GO:0003887">
    <property type="term" value="F:DNA-directed DNA polymerase activity"/>
    <property type="evidence" value="ECO:0007669"/>
    <property type="project" value="UniProtKB-KW"/>
</dbReference>
<evidence type="ECO:0000256" key="6">
    <source>
        <dbReference type="ARBA" id="ARBA00022932"/>
    </source>
</evidence>
<name>A0A6N4WCY3_9MYCO</name>
<evidence type="ECO:0000313" key="10">
    <source>
        <dbReference type="Proteomes" id="UP000467249"/>
    </source>
</evidence>
<evidence type="ECO:0000256" key="7">
    <source>
        <dbReference type="ARBA" id="ARBA00049244"/>
    </source>
</evidence>
<dbReference type="InterPro" id="IPR003593">
    <property type="entry name" value="AAA+_ATPase"/>
</dbReference>
<dbReference type="InterPro" id="IPR050238">
    <property type="entry name" value="DNA_Rep/Repair_Clamp_Loader"/>
</dbReference>
<reference evidence="9 10" key="1">
    <citation type="journal article" date="2019" name="Emerg. Microbes Infect.">
        <title>Comprehensive subspecies identification of 175 nontuberculous mycobacteria species based on 7547 genomic profiles.</title>
        <authorList>
            <person name="Matsumoto Y."/>
            <person name="Kinjo T."/>
            <person name="Motooka D."/>
            <person name="Nabeya D."/>
            <person name="Jung N."/>
            <person name="Uechi K."/>
            <person name="Horii T."/>
            <person name="Iida T."/>
            <person name="Fujita J."/>
            <person name="Nakamura S."/>
        </authorList>
    </citation>
    <scope>NUCLEOTIDE SEQUENCE [LARGE SCALE GENOMIC DNA]</scope>
    <source>
        <strain evidence="9 10">JCM 30275</strain>
    </source>
</reference>
<dbReference type="AlphaFoldDB" id="A0A6N4WCY3"/>
<dbReference type="SMART" id="SM00382">
    <property type="entry name" value="AAA"/>
    <property type="match status" value="1"/>
</dbReference>
<evidence type="ECO:0000256" key="2">
    <source>
        <dbReference type="ARBA" id="ARBA00014363"/>
    </source>
</evidence>
<keyword evidence="10" id="KW-1185">Reference proteome</keyword>
<keyword evidence="3" id="KW-0808">Transferase</keyword>
<gene>
    <name evidence="9" type="ORF">MANY_34140</name>
</gene>
<dbReference type="InterPro" id="IPR015199">
    <property type="entry name" value="DNA_pol_III_delta_C"/>
</dbReference>
<sequence>MSGVFTRLVGQSAVEAELVAAARAARGDSAHDVAATGTMTHAWLITGPPGSGRSVAALCFAAALQCTSAGAPGCGECRACTTTMAGTHGDVRRIIPEGLSIGVDEMRSIVQIASRRPSTGRWQIVVVEDADRLTEGAANALLKVVEEPPPSTVFLLCAPSVDPEDIAITLRSRCRHVALVTPSTAAIAQVLIDSDGLSAEQAQWAASVSGGHVGRARRLATDSEARDRRTRALGLARDAATPSRAYAAAEELVATAEAEARALTGGRDEVETEELRTALGAGGTGKGAAGALRGSAGALKDLERRQKSRQTRASRDALDRALIDLATYFRDALLVANGAGAVAPNHPDMADKVASLAAHASPERLLRCIEAVLECREALATNVKPKFAVDAMVATVGQALRSDL</sequence>
<dbReference type="RefSeq" id="WP_163805295.1">
    <property type="nucleotide sequence ID" value="NZ_AP022620.1"/>
</dbReference>
<accession>A0A6N4WCY3</accession>
<dbReference type="GO" id="GO:0009360">
    <property type="term" value="C:DNA polymerase III complex"/>
    <property type="evidence" value="ECO:0007669"/>
    <property type="project" value="InterPro"/>
</dbReference>
<dbReference type="GO" id="GO:0006261">
    <property type="term" value="P:DNA-templated DNA replication"/>
    <property type="evidence" value="ECO:0007669"/>
    <property type="project" value="TreeGrafter"/>
</dbReference>
<evidence type="ECO:0000256" key="1">
    <source>
        <dbReference type="ARBA" id="ARBA00012417"/>
    </source>
</evidence>
<dbReference type="NCBIfam" id="TIGR00678">
    <property type="entry name" value="holB"/>
    <property type="match status" value="1"/>
</dbReference>
<dbReference type="NCBIfam" id="NF005926">
    <property type="entry name" value="PRK07940.1"/>
    <property type="match status" value="1"/>
</dbReference>
<dbReference type="GO" id="GO:0008408">
    <property type="term" value="F:3'-5' exonuclease activity"/>
    <property type="evidence" value="ECO:0007669"/>
    <property type="project" value="InterPro"/>
</dbReference>
<dbReference type="PANTHER" id="PTHR11669:SF8">
    <property type="entry name" value="DNA POLYMERASE III SUBUNIT DELTA"/>
    <property type="match status" value="1"/>
</dbReference>
<feature type="domain" description="AAA+ ATPase" evidence="8">
    <location>
        <begin position="39"/>
        <end position="182"/>
    </location>
</feature>
<evidence type="ECO:0000313" key="9">
    <source>
        <dbReference type="EMBL" id="BBZ78077.1"/>
    </source>
</evidence>
<proteinExistence type="predicted"/>
<protein>
    <recommendedName>
        <fullName evidence="2">DNA polymerase III subunit delta'</fullName>
        <ecNumber evidence="1">2.7.7.7</ecNumber>
    </recommendedName>
</protein>
<dbReference type="SUPFAM" id="SSF52540">
    <property type="entry name" value="P-loop containing nucleoside triphosphate hydrolases"/>
    <property type="match status" value="1"/>
</dbReference>
<dbReference type="InterPro" id="IPR008921">
    <property type="entry name" value="DNA_pol3_clamp-load_cplx_C"/>
</dbReference>
<dbReference type="InterPro" id="IPR027417">
    <property type="entry name" value="P-loop_NTPase"/>
</dbReference>
<evidence type="ECO:0000259" key="8">
    <source>
        <dbReference type="SMART" id="SM00382"/>
    </source>
</evidence>
<evidence type="ECO:0000256" key="5">
    <source>
        <dbReference type="ARBA" id="ARBA00022705"/>
    </source>
</evidence>
<dbReference type="PANTHER" id="PTHR11669">
    <property type="entry name" value="REPLICATION FACTOR C / DNA POLYMERASE III GAMMA-TAU SUBUNIT"/>
    <property type="match status" value="1"/>
</dbReference>
<keyword evidence="5" id="KW-0235">DNA replication</keyword>
<dbReference type="EMBL" id="AP022620">
    <property type="protein sequence ID" value="BBZ78077.1"/>
    <property type="molecule type" value="Genomic_DNA"/>
</dbReference>